<evidence type="ECO:0000259" key="2">
    <source>
        <dbReference type="Pfam" id="PF17827"/>
    </source>
</evidence>
<sequence length="350" mass="35924">MSPTVGSILAGAVAALADAGCPSPQADAEQLMMHVSGRSRTDLVLSRRDAVPADDPLVAQLPALVARRAAREPLQHIIGTAPMGRLELAVGPGVFVPRPETELMAQWCVDALGKKMRDDASGRRKATGPAVVDLCTGSGALALAIADAVPAADVTGVEIDGVAHGWALRNLESCRELWAGERAVAGPPRTGDVRIIRGDATDTALVAETSGAPGPLAHLRGRVDLVVSNPPYVPLDADVGPEVRHDPHHAVFGGTDGLDVIGPMMNVVCALLRPGGLVAIEHDDDSGADVVKLLAGTGRFRGIEVHPDLAGRDRFTTAIMIGGGSGGDGLGGEQPSGDEPTTDEGIDQAT</sequence>
<dbReference type="InterPro" id="IPR029063">
    <property type="entry name" value="SAM-dependent_MTases_sf"/>
</dbReference>
<evidence type="ECO:0000313" key="4">
    <source>
        <dbReference type="Proteomes" id="UP000589552"/>
    </source>
</evidence>
<dbReference type="Gene3D" id="1.10.8.10">
    <property type="entry name" value="DNA helicase RuvA subunit, C-terminal domain"/>
    <property type="match status" value="1"/>
</dbReference>
<dbReference type="Pfam" id="PF17827">
    <property type="entry name" value="PrmC_N"/>
    <property type="match status" value="1"/>
</dbReference>
<dbReference type="GO" id="GO:0003676">
    <property type="term" value="F:nucleic acid binding"/>
    <property type="evidence" value="ECO:0007669"/>
    <property type="project" value="InterPro"/>
</dbReference>
<protein>
    <submittedName>
        <fullName evidence="3">Peptide chain release factor N(5)-glutamine methyltransferase</fullName>
    </submittedName>
</protein>
<keyword evidence="3" id="KW-0808">Transferase</keyword>
<evidence type="ECO:0000256" key="1">
    <source>
        <dbReference type="SAM" id="MobiDB-lite"/>
    </source>
</evidence>
<dbReference type="CDD" id="cd02440">
    <property type="entry name" value="AdoMet_MTases"/>
    <property type="match status" value="1"/>
</dbReference>
<feature type="domain" description="Release factor glutamine methyltransferase N-terminal" evidence="2">
    <location>
        <begin position="8"/>
        <end position="79"/>
    </location>
</feature>
<dbReference type="Gene3D" id="3.40.50.150">
    <property type="entry name" value="Vaccinia Virus protein VP39"/>
    <property type="match status" value="1"/>
</dbReference>
<dbReference type="Proteomes" id="UP000589552">
    <property type="component" value="Unassembled WGS sequence"/>
</dbReference>
<accession>A0A7X9SUW7</accession>
<feature type="compositionally biased region" description="Acidic residues" evidence="1">
    <location>
        <begin position="340"/>
        <end position="350"/>
    </location>
</feature>
<dbReference type="GO" id="GO:0008168">
    <property type="term" value="F:methyltransferase activity"/>
    <property type="evidence" value="ECO:0007669"/>
    <property type="project" value="UniProtKB-KW"/>
</dbReference>
<proteinExistence type="predicted"/>
<dbReference type="RefSeq" id="WP_168937270.1">
    <property type="nucleotide sequence ID" value="NZ_JABAGA010000001.1"/>
</dbReference>
<dbReference type="EMBL" id="JABAGA010000001">
    <property type="protein sequence ID" value="NMF08535.1"/>
    <property type="molecule type" value="Genomic_DNA"/>
</dbReference>
<name>A0A7X9SUW7_9CORY</name>
<dbReference type="PROSITE" id="PS00092">
    <property type="entry name" value="N6_MTASE"/>
    <property type="match status" value="1"/>
</dbReference>
<feature type="region of interest" description="Disordered" evidence="1">
    <location>
        <begin position="321"/>
        <end position="350"/>
    </location>
</feature>
<dbReference type="InterPro" id="IPR002052">
    <property type="entry name" value="DNA_methylase_N6_adenine_CS"/>
</dbReference>
<dbReference type="GO" id="GO:0032259">
    <property type="term" value="P:methylation"/>
    <property type="evidence" value="ECO:0007669"/>
    <property type="project" value="UniProtKB-KW"/>
</dbReference>
<dbReference type="InterPro" id="IPR040758">
    <property type="entry name" value="PrmC_N"/>
</dbReference>
<gene>
    <name evidence="3" type="ORF">HF852_02750</name>
</gene>
<dbReference type="PANTHER" id="PTHR18895:SF74">
    <property type="entry name" value="MTRF1L RELEASE FACTOR GLUTAMINE METHYLTRANSFERASE"/>
    <property type="match status" value="1"/>
</dbReference>
<evidence type="ECO:0000313" key="3">
    <source>
        <dbReference type="EMBL" id="NMF08535.1"/>
    </source>
</evidence>
<dbReference type="InterPro" id="IPR050320">
    <property type="entry name" value="N5-glutamine_MTase"/>
</dbReference>
<dbReference type="SUPFAM" id="SSF53335">
    <property type="entry name" value="S-adenosyl-L-methionine-dependent methyltransferases"/>
    <property type="match status" value="1"/>
</dbReference>
<feature type="compositionally biased region" description="Gly residues" evidence="1">
    <location>
        <begin position="321"/>
        <end position="334"/>
    </location>
</feature>
<keyword evidence="3" id="KW-0489">Methyltransferase</keyword>
<dbReference type="PANTHER" id="PTHR18895">
    <property type="entry name" value="HEMK METHYLTRANSFERASE"/>
    <property type="match status" value="1"/>
</dbReference>
<comment type="caution">
    <text evidence="3">The sequence shown here is derived from an EMBL/GenBank/DDBJ whole genome shotgun (WGS) entry which is preliminary data.</text>
</comment>
<reference evidence="3 4" key="1">
    <citation type="submission" date="2020-04" db="EMBL/GenBank/DDBJ databases">
        <authorList>
            <person name="Hitch T.C.A."/>
            <person name="Wylensek D."/>
            <person name="Clavel T."/>
        </authorList>
    </citation>
    <scope>NUCLEOTIDE SEQUENCE [LARGE SCALE GENOMIC DNA]</scope>
    <source>
        <strain evidence="3 4">BL-383-APC-2I</strain>
    </source>
</reference>
<dbReference type="AlphaFoldDB" id="A0A7X9SUW7"/>
<organism evidence="3 4">
    <name type="scientific">Corynebacterium xerosis</name>
    <dbReference type="NCBI Taxonomy" id="1725"/>
    <lineage>
        <taxon>Bacteria</taxon>
        <taxon>Bacillati</taxon>
        <taxon>Actinomycetota</taxon>
        <taxon>Actinomycetes</taxon>
        <taxon>Mycobacteriales</taxon>
        <taxon>Corynebacteriaceae</taxon>
        <taxon>Corynebacterium</taxon>
    </lineage>
</organism>